<dbReference type="SUPFAM" id="SSF81345">
    <property type="entry name" value="ABC transporter involved in vitamin B12 uptake, BtuC"/>
    <property type="match status" value="1"/>
</dbReference>
<dbReference type="Gene3D" id="1.10.3470.10">
    <property type="entry name" value="ABC transporter involved in vitamin B12 uptake, BtuC"/>
    <property type="match status" value="1"/>
</dbReference>
<feature type="transmembrane region" description="Helical" evidence="8">
    <location>
        <begin position="284"/>
        <end position="302"/>
    </location>
</feature>
<dbReference type="InterPro" id="IPR000522">
    <property type="entry name" value="ABC_transptr_permease_BtuC"/>
</dbReference>
<keyword evidence="3" id="KW-0813">Transport</keyword>
<evidence type="ECO:0000256" key="5">
    <source>
        <dbReference type="ARBA" id="ARBA00022692"/>
    </source>
</evidence>
<feature type="transmembrane region" description="Helical" evidence="8">
    <location>
        <begin position="152"/>
        <end position="175"/>
    </location>
</feature>
<keyword evidence="5 8" id="KW-0812">Transmembrane</keyword>
<dbReference type="Proteomes" id="UP000182237">
    <property type="component" value="Chromosome I"/>
</dbReference>
<feature type="transmembrane region" description="Helical" evidence="8">
    <location>
        <begin position="99"/>
        <end position="120"/>
    </location>
</feature>
<evidence type="ECO:0000256" key="6">
    <source>
        <dbReference type="ARBA" id="ARBA00022989"/>
    </source>
</evidence>
<feature type="transmembrane region" description="Helical" evidence="8">
    <location>
        <begin position="71"/>
        <end position="87"/>
    </location>
</feature>
<dbReference type="PANTHER" id="PTHR30472:SF1">
    <property type="entry name" value="FE(3+) DICITRATE TRANSPORT SYSTEM PERMEASE PROTEIN FECC-RELATED"/>
    <property type="match status" value="1"/>
</dbReference>
<reference evidence="9 10" key="1">
    <citation type="submission" date="2016-10" db="EMBL/GenBank/DDBJ databases">
        <authorList>
            <person name="de Groot N.N."/>
        </authorList>
    </citation>
    <scope>NUCLEOTIDE SEQUENCE [LARGE SCALE GENOMIC DNA]</scope>
    <source>
        <strain evidence="9 10">DSM 45434</strain>
    </source>
</reference>
<evidence type="ECO:0000256" key="4">
    <source>
        <dbReference type="ARBA" id="ARBA00022475"/>
    </source>
</evidence>
<organism evidence="9 10">
    <name type="scientific">Corynebacterium timonense</name>
    <dbReference type="NCBI Taxonomy" id="441500"/>
    <lineage>
        <taxon>Bacteria</taxon>
        <taxon>Bacillati</taxon>
        <taxon>Actinomycetota</taxon>
        <taxon>Actinomycetes</taxon>
        <taxon>Mycobacteriales</taxon>
        <taxon>Corynebacteriaceae</taxon>
        <taxon>Corynebacterium</taxon>
    </lineage>
</organism>
<dbReference type="InterPro" id="IPR037294">
    <property type="entry name" value="ABC_BtuC-like"/>
</dbReference>
<name>A0A1H1SQP4_9CORY</name>
<evidence type="ECO:0000256" key="2">
    <source>
        <dbReference type="ARBA" id="ARBA00007935"/>
    </source>
</evidence>
<dbReference type="Pfam" id="PF01032">
    <property type="entry name" value="FecCD"/>
    <property type="match status" value="1"/>
</dbReference>
<proteinExistence type="inferred from homology"/>
<comment type="similarity">
    <text evidence="2">Belongs to the binding-protein-dependent transport system permease family. FecCD subfamily.</text>
</comment>
<protein>
    <submittedName>
        <fullName evidence="9">Iron complex transport system permease protein</fullName>
    </submittedName>
</protein>
<feature type="transmembrane region" description="Helical" evidence="8">
    <location>
        <begin position="314"/>
        <end position="334"/>
    </location>
</feature>
<keyword evidence="7 8" id="KW-0472">Membrane</keyword>
<gene>
    <name evidence="9" type="ORF">SAMN04488539_1795</name>
</gene>
<dbReference type="PANTHER" id="PTHR30472">
    <property type="entry name" value="FERRIC ENTEROBACTIN TRANSPORT SYSTEM PERMEASE PROTEIN"/>
    <property type="match status" value="1"/>
</dbReference>
<evidence type="ECO:0000313" key="10">
    <source>
        <dbReference type="Proteomes" id="UP000182237"/>
    </source>
</evidence>
<comment type="subcellular location">
    <subcellularLocation>
        <location evidence="1">Cell membrane</location>
        <topology evidence="1">Multi-pass membrane protein</topology>
    </subcellularLocation>
</comment>
<feature type="transmembrane region" description="Helical" evidence="8">
    <location>
        <begin position="126"/>
        <end position="145"/>
    </location>
</feature>
<dbReference type="eggNOG" id="COG0609">
    <property type="taxonomic scope" value="Bacteria"/>
</dbReference>
<keyword evidence="6 8" id="KW-1133">Transmembrane helix</keyword>
<evidence type="ECO:0000256" key="7">
    <source>
        <dbReference type="ARBA" id="ARBA00023136"/>
    </source>
</evidence>
<feature type="transmembrane region" description="Helical" evidence="8">
    <location>
        <begin position="200"/>
        <end position="218"/>
    </location>
</feature>
<dbReference type="GO" id="GO:0005886">
    <property type="term" value="C:plasma membrane"/>
    <property type="evidence" value="ECO:0007669"/>
    <property type="project" value="UniProtKB-SubCell"/>
</dbReference>
<keyword evidence="4" id="KW-1003">Cell membrane</keyword>
<evidence type="ECO:0000256" key="1">
    <source>
        <dbReference type="ARBA" id="ARBA00004651"/>
    </source>
</evidence>
<dbReference type="EMBL" id="LT629765">
    <property type="protein sequence ID" value="SDS50046.1"/>
    <property type="molecule type" value="Genomic_DNA"/>
</dbReference>
<feature type="transmembrane region" description="Helical" evidence="8">
    <location>
        <begin position="239"/>
        <end position="264"/>
    </location>
</feature>
<dbReference type="STRING" id="1203190.GCA_000312345_01122"/>
<sequence length="343" mass="34244">MSTPGTLTVRRSRDSARAIALLVVVSLLAVVASLAFGSRTISLADLVAAALGEGSDDVRNIFWQLRAPRTLLAYAVGASLAIAGVLAQAWTRNPLADPGFIGVTAGAAFAVAVGSAAGAVVGLAGATVYAFVGAAAASALVLMVARRSASPLTLILVGLGVDASLRAGSVLIGLFDTSVLDSMRHWTVGSTFGRSYDDAAVAWAGVAVGAVIAALAARPLDLLSMGEEASLALGGSPRLARVLAALGVVVLAGTATATAGPVAFVGFAAPHILRRFLGPQVSRLLLPAALFGGALVLCADIIGRLVMRPGELEMSIVIAVIGGPVLIAAVRRGIGGTSRKGVA</sequence>
<dbReference type="RefSeq" id="WP_019193957.1">
    <property type="nucleotide sequence ID" value="NZ_LT629765.1"/>
</dbReference>
<dbReference type="GO" id="GO:0033214">
    <property type="term" value="P:siderophore-iron import into cell"/>
    <property type="evidence" value="ECO:0007669"/>
    <property type="project" value="TreeGrafter"/>
</dbReference>
<evidence type="ECO:0000313" key="9">
    <source>
        <dbReference type="EMBL" id="SDS50046.1"/>
    </source>
</evidence>
<accession>A0A1H1SQP4</accession>
<evidence type="ECO:0000256" key="3">
    <source>
        <dbReference type="ARBA" id="ARBA00022448"/>
    </source>
</evidence>
<evidence type="ECO:0000256" key="8">
    <source>
        <dbReference type="SAM" id="Phobius"/>
    </source>
</evidence>
<dbReference type="AlphaFoldDB" id="A0A1H1SQP4"/>
<dbReference type="OrthoDB" id="9782305at2"/>
<keyword evidence="10" id="KW-1185">Reference proteome</keyword>
<dbReference type="CDD" id="cd06550">
    <property type="entry name" value="TM_ABC_iron-siderophores_like"/>
    <property type="match status" value="1"/>
</dbReference>
<dbReference type="GO" id="GO:0022857">
    <property type="term" value="F:transmembrane transporter activity"/>
    <property type="evidence" value="ECO:0007669"/>
    <property type="project" value="InterPro"/>
</dbReference>